<evidence type="ECO:0000313" key="3">
    <source>
        <dbReference type="Proteomes" id="UP000018144"/>
    </source>
</evidence>
<protein>
    <submittedName>
        <fullName evidence="2">Uncharacterized protein</fullName>
    </submittedName>
</protein>
<sequence length="240" mass="27128">MTPQSTRPYIKQEPINDSPAFRHLNSLINIPISHFTAVNPANENPKDPRINKLSHRLSSLHLSPTEKWLQNENERLKNELMHVKIQLASARWKLKQGVAGVQGNRSLEDTQVKENAGKELKGLARMEKRILNRGRGGIEMWMKGLEIRGGSGENKAGEGKMRVEKVPEAAKLSERTVRIKAERPSEKSLKALKGSAKTALGRVQTGTSFLDNVIEVMKGYCRVQGQCFYVKREDIQDFKY</sequence>
<keyword evidence="3" id="KW-1185">Reference proteome</keyword>
<accession>U4LCR4</accession>
<reference evidence="2 3" key="1">
    <citation type="journal article" date="2013" name="PLoS Genet.">
        <title>The genome and development-dependent transcriptomes of Pyronema confluens: a window into fungal evolution.</title>
        <authorList>
            <person name="Traeger S."/>
            <person name="Altegoer F."/>
            <person name="Freitag M."/>
            <person name="Gabaldon T."/>
            <person name="Kempken F."/>
            <person name="Kumar A."/>
            <person name="Marcet-Houben M."/>
            <person name="Poggeler S."/>
            <person name="Stajich J.E."/>
            <person name="Nowrousian M."/>
        </authorList>
    </citation>
    <scope>NUCLEOTIDE SEQUENCE [LARGE SCALE GENOMIC DNA]</scope>
    <source>
        <strain evidence="3">CBS 100304</strain>
        <tissue evidence="2">Vegetative mycelium</tissue>
    </source>
</reference>
<evidence type="ECO:0000256" key="1">
    <source>
        <dbReference type="SAM" id="Coils"/>
    </source>
</evidence>
<proteinExistence type="predicted"/>
<dbReference type="Proteomes" id="UP000018144">
    <property type="component" value="Unassembled WGS sequence"/>
</dbReference>
<organism evidence="2 3">
    <name type="scientific">Pyronema omphalodes (strain CBS 100304)</name>
    <name type="common">Pyronema confluens</name>
    <dbReference type="NCBI Taxonomy" id="1076935"/>
    <lineage>
        <taxon>Eukaryota</taxon>
        <taxon>Fungi</taxon>
        <taxon>Dikarya</taxon>
        <taxon>Ascomycota</taxon>
        <taxon>Pezizomycotina</taxon>
        <taxon>Pezizomycetes</taxon>
        <taxon>Pezizales</taxon>
        <taxon>Pyronemataceae</taxon>
        <taxon>Pyronema</taxon>
    </lineage>
</organism>
<name>U4LCR4_PYROM</name>
<gene>
    <name evidence="2" type="ORF">PCON_07879</name>
</gene>
<feature type="coiled-coil region" evidence="1">
    <location>
        <begin position="66"/>
        <end position="93"/>
    </location>
</feature>
<dbReference type="EMBL" id="HF935408">
    <property type="protein sequence ID" value="CCX08286.1"/>
    <property type="molecule type" value="Genomic_DNA"/>
</dbReference>
<dbReference type="AlphaFoldDB" id="U4LCR4"/>
<keyword evidence="1" id="KW-0175">Coiled coil</keyword>
<evidence type="ECO:0000313" key="2">
    <source>
        <dbReference type="EMBL" id="CCX08286.1"/>
    </source>
</evidence>